<gene>
    <name evidence="3" type="ORF">Harvfovirus7_19</name>
</gene>
<name>A0A3G5A0X0_9VIRU</name>
<sequence length="583" mass="66869">MASKTYDRNINPDKEDKDIKPDQFDDIIKKNVDDTQAIRMIREKYGDAKLAEKVFDAYKERKNLISKKAAKFKILLMSHPKYSTLSLPALLEKARKYKKKYGLTEDEFHAFINLAMTDKSYASNIYNQPTTPMSKTLGYSVDVTSGKMNVGANEMDILQDILRTQAEYSILHEQVKIQSMMYQDCAPQAITGQYDRKKNNAFSYIHPVVAALFLPKIKYIDEHMLLASIANIVYSRYNGIPIRVQPEYELYWDLITDPNEIVCVSSRESSLVDLRNRVKLQIELWKLVRELREGRYYSEEFRMFNIALDNCKNNLFDAPDVSIVRDEGTVLRRLFGAFSLRPTIVSISTLSSGVMSANYNMGPLALSQVTTIPIVNLRLPFNYKNRNTTVYLNEALEQPDWFVENKMIVPKVKSIIYSRDIIVFYASRRFQSINFGRINAPYNFTCLPTTHSALETINDVNVSYDTTIVVGDDRFFLRSVVFVEKSYINKDLIVGSSAGIIVRRDFSVNRTDATYLLYNPQSANIMFENSAHDFVQNAPIVEIPGTTPFNEGAAPESFQRRACRRGTIYIYVKDQVATCLPIM</sequence>
<organism evidence="3">
    <name type="scientific">Harvfovirus sp</name>
    <dbReference type="NCBI Taxonomy" id="2487768"/>
    <lineage>
        <taxon>Viruses</taxon>
        <taxon>Varidnaviria</taxon>
        <taxon>Bamfordvirae</taxon>
        <taxon>Nucleocytoviricota</taxon>
        <taxon>Megaviricetes</taxon>
        <taxon>Imitervirales</taxon>
        <taxon>Mimiviridae</taxon>
        <taxon>Klosneuvirinae</taxon>
    </lineage>
</organism>
<dbReference type="EMBL" id="MK072249">
    <property type="protein sequence ID" value="AYV80822.1"/>
    <property type="molecule type" value="Genomic_DNA"/>
</dbReference>
<protein>
    <submittedName>
        <fullName evidence="3">P4B major core protein</fullName>
    </submittedName>
</protein>
<dbReference type="InterPro" id="IPR004972">
    <property type="entry name" value="P4B"/>
</dbReference>
<evidence type="ECO:0000313" key="3">
    <source>
        <dbReference type="EMBL" id="AYV80822.1"/>
    </source>
</evidence>
<comment type="subcellular location">
    <subcellularLocation>
        <location evidence="1">Virion</location>
    </subcellularLocation>
</comment>
<dbReference type="Pfam" id="PF03292">
    <property type="entry name" value="Pox_P4B"/>
    <property type="match status" value="1"/>
</dbReference>
<reference evidence="3" key="1">
    <citation type="submission" date="2018-10" db="EMBL/GenBank/DDBJ databases">
        <title>Hidden diversity of soil giant viruses.</title>
        <authorList>
            <person name="Schulz F."/>
            <person name="Alteio L."/>
            <person name="Goudeau D."/>
            <person name="Ryan E.M."/>
            <person name="Malmstrom R.R."/>
            <person name="Blanchard J."/>
            <person name="Woyke T."/>
        </authorList>
    </citation>
    <scope>NUCLEOTIDE SEQUENCE</scope>
    <source>
        <strain evidence="3">HAV1</strain>
    </source>
</reference>
<keyword evidence="2" id="KW-0946">Virion</keyword>
<proteinExistence type="predicted"/>
<evidence type="ECO:0000256" key="1">
    <source>
        <dbReference type="ARBA" id="ARBA00004328"/>
    </source>
</evidence>
<accession>A0A3G5A0X0</accession>
<dbReference type="GO" id="GO:0044423">
    <property type="term" value="C:virion component"/>
    <property type="evidence" value="ECO:0007669"/>
    <property type="project" value="UniProtKB-KW"/>
</dbReference>
<evidence type="ECO:0000256" key="2">
    <source>
        <dbReference type="ARBA" id="ARBA00022844"/>
    </source>
</evidence>